<dbReference type="Proteomes" id="UP000717752">
    <property type="component" value="Unassembled WGS sequence"/>
</dbReference>
<dbReference type="Pfam" id="PF00583">
    <property type="entry name" value="Acetyltransf_1"/>
    <property type="match status" value="1"/>
</dbReference>
<proteinExistence type="predicted"/>
<dbReference type="InterPro" id="IPR016181">
    <property type="entry name" value="Acyl_CoA_acyltransferase"/>
</dbReference>
<dbReference type="PROSITE" id="PS51186">
    <property type="entry name" value="GNAT"/>
    <property type="match status" value="1"/>
</dbReference>
<evidence type="ECO:0000259" key="3">
    <source>
        <dbReference type="PROSITE" id="PS51186"/>
    </source>
</evidence>
<evidence type="ECO:0000313" key="4">
    <source>
        <dbReference type="EMBL" id="MBW9051963.1"/>
    </source>
</evidence>
<dbReference type="PANTHER" id="PTHR43877:SF2">
    <property type="entry name" value="AMINOALKYLPHOSPHONATE N-ACETYLTRANSFERASE-RELATED"/>
    <property type="match status" value="1"/>
</dbReference>
<dbReference type="SUPFAM" id="SSF55729">
    <property type="entry name" value="Acyl-CoA N-acyltransferases (Nat)"/>
    <property type="match status" value="1"/>
</dbReference>
<organism evidence="4 5">
    <name type="scientific">Rhizobium mesosinicum</name>
    <dbReference type="NCBI Taxonomy" id="335017"/>
    <lineage>
        <taxon>Bacteria</taxon>
        <taxon>Pseudomonadati</taxon>
        <taxon>Pseudomonadota</taxon>
        <taxon>Alphaproteobacteria</taxon>
        <taxon>Hyphomicrobiales</taxon>
        <taxon>Rhizobiaceae</taxon>
        <taxon>Rhizobium/Agrobacterium group</taxon>
        <taxon>Rhizobium</taxon>
    </lineage>
</organism>
<accession>A0ABS7GPW1</accession>
<dbReference type="Gene3D" id="3.40.630.30">
    <property type="match status" value="1"/>
</dbReference>
<dbReference type="EMBL" id="JAEUAK010000002">
    <property type="protein sequence ID" value="MBW9051963.1"/>
    <property type="molecule type" value="Genomic_DNA"/>
</dbReference>
<dbReference type="RefSeq" id="WP_220333447.1">
    <property type="nucleotide sequence ID" value="NZ_JAEUAK010000002.1"/>
</dbReference>
<dbReference type="PANTHER" id="PTHR43877">
    <property type="entry name" value="AMINOALKYLPHOSPHONATE N-ACETYLTRANSFERASE-RELATED-RELATED"/>
    <property type="match status" value="1"/>
</dbReference>
<evidence type="ECO:0000256" key="1">
    <source>
        <dbReference type="ARBA" id="ARBA00022679"/>
    </source>
</evidence>
<name>A0ABS7GPW1_9HYPH</name>
<keyword evidence="1" id="KW-0808">Transferase</keyword>
<protein>
    <submittedName>
        <fullName evidence="4">GNAT family N-acetyltransferase</fullName>
    </submittedName>
</protein>
<dbReference type="InterPro" id="IPR050832">
    <property type="entry name" value="Bact_Acetyltransf"/>
</dbReference>
<sequence>MNWKIRPNRPEDTIKLAEIYLSVRRQTFTWVDPGKFHREDFAAHTNGEVVSVCEAPDGRIAGFISIWAADDFIHMLYVLPEFQGKGAGAALLQSLPAWPRHTYRLKCLVNNSHAKAFYLAHGFQVTGRGASTEGDYEELSFTPAATE</sequence>
<comment type="caution">
    <text evidence="4">The sequence shown here is derived from an EMBL/GenBank/DDBJ whole genome shotgun (WGS) entry which is preliminary data.</text>
</comment>
<keyword evidence="2" id="KW-0012">Acyltransferase</keyword>
<gene>
    <name evidence="4" type="ORF">JNB85_05990</name>
</gene>
<reference evidence="4 5" key="1">
    <citation type="journal article" date="2021" name="MBio">
        <title>Poor Competitiveness of Bradyrhizobium in Pigeon Pea Root Colonization in Indian Soils.</title>
        <authorList>
            <person name="Chalasani D."/>
            <person name="Basu A."/>
            <person name="Pullabhotla S.V.S.R.N."/>
            <person name="Jorrin B."/>
            <person name="Neal A.L."/>
            <person name="Poole P.S."/>
            <person name="Podile A.R."/>
            <person name="Tkacz A."/>
        </authorList>
    </citation>
    <scope>NUCLEOTIDE SEQUENCE [LARGE SCALE GENOMIC DNA]</scope>
    <source>
        <strain evidence="4 5">HU56</strain>
    </source>
</reference>
<evidence type="ECO:0000256" key="2">
    <source>
        <dbReference type="ARBA" id="ARBA00023315"/>
    </source>
</evidence>
<dbReference type="InterPro" id="IPR000182">
    <property type="entry name" value="GNAT_dom"/>
</dbReference>
<keyword evidence="5" id="KW-1185">Reference proteome</keyword>
<feature type="domain" description="N-acetyltransferase" evidence="3">
    <location>
        <begin position="3"/>
        <end position="142"/>
    </location>
</feature>
<evidence type="ECO:0000313" key="5">
    <source>
        <dbReference type="Proteomes" id="UP000717752"/>
    </source>
</evidence>
<dbReference type="CDD" id="cd04301">
    <property type="entry name" value="NAT_SF"/>
    <property type="match status" value="1"/>
</dbReference>